<feature type="compositionally biased region" description="Pro residues" evidence="1">
    <location>
        <begin position="330"/>
        <end position="340"/>
    </location>
</feature>
<dbReference type="EMBL" id="NLAX01000004">
    <property type="protein sequence ID" value="PKS12301.1"/>
    <property type="molecule type" value="Genomic_DNA"/>
</dbReference>
<comment type="caution">
    <text evidence="2">The sequence shown here is derived from an EMBL/GenBank/DDBJ whole genome shotgun (WGS) entry which is preliminary data.</text>
</comment>
<evidence type="ECO:0000313" key="3">
    <source>
        <dbReference type="Proteomes" id="UP000233524"/>
    </source>
</evidence>
<proteinExistence type="predicted"/>
<evidence type="ECO:0000256" key="1">
    <source>
        <dbReference type="SAM" id="MobiDB-lite"/>
    </source>
</evidence>
<dbReference type="InParanoid" id="A0A2N3NIR3"/>
<gene>
    <name evidence="2" type="ORF">jhhlp_001601</name>
</gene>
<feature type="region of interest" description="Disordered" evidence="1">
    <location>
        <begin position="853"/>
        <end position="912"/>
    </location>
</feature>
<dbReference type="Proteomes" id="UP000233524">
    <property type="component" value="Unassembled WGS sequence"/>
</dbReference>
<name>A0A2N3NIR3_9PEZI</name>
<sequence>MAGIKLVALLSSIVTSTRELYQELKFASVRHAALETQVDSTKKTIEFAANALSDIIDRCPDTILGHVVDAAQLRSLLRDCVLHVEKAKEILWKCQVANVRGRLRFVLKKADIQAILQDLNPVALWLCVNLSCVIVGLVHRFSKAAASGVPMGPEQMLLIHAFSGKDYIEDQLKAAMKSVAELMGADGSTTRKVPTLQKEAKQREPGRGIRRRLSKSHRPQETLLRRPGKQAKAGYGFLRRMSLTERKAGLRSASADALIEKKKDQQAPTGWSIRRIPTAARMKKGLKLPQQANGMTAERSPSRYVSLPTPDLTDSDAGTRNGGALNPSMLRPPPAVPTPPSNCGSRRSKFMSGALGGGLDSRSSISLQPNQLQKVSPDVLGNKPVLKVWPRSKSSSGTGTMESSSGEGGAALAPSSGEITPLNTSHSDVGQLAKGSQRSTKSSTTSSEKSIEDEGANERPEDFLDAFARMAAQNQTSNDGKAIDKEKQPNWAPGTWIGLAGWVDASWAFLFYQKQDGWVQLALVPDDYGRSAVLLEPIIQVPIDSPMHCEVTRGYHGRTVVRLFIFLKDDEQSCSLVECRLDFGKGLETGQLPCWAMERFEIQPSSAGGQQVDDLITWDTGMSILLAASAEGGVVSVYERTSLTGNWDSIPYPEKIPVEPGDYIFHTELPGGHKVRLRKLNQEGITQYEVNGYESWRDLHEEHPVSARLDVLNKEVKWHRHPPKRSPGSCRVIHNSNGTVAGIFCQTEDDDIYLFRGHPWWNDLHSPEFVCSVQPGSKFVVSESRRVLIFISRENEMKRVDFGLDAGGEVSIETVSSLFLENHFSTTLGDLLLKSPIDDYLQYRPLYQGSSADYYDTSSSSSSSSERREPEYGAENSTWSSFRSSPFGDPSPSWLGLPESESAPLLPIQQAP</sequence>
<accession>A0A2N3NIR3</accession>
<keyword evidence="3" id="KW-1185">Reference proteome</keyword>
<protein>
    <submittedName>
        <fullName evidence="2">Uncharacterized protein</fullName>
    </submittedName>
</protein>
<feature type="region of interest" description="Disordered" evidence="1">
    <location>
        <begin position="187"/>
        <end position="229"/>
    </location>
</feature>
<dbReference type="AlphaFoldDB" id="A0A2N3NIR3"/>
<feature type="compositionally biased region" description="Basic residues" evidence="1">
    <location>
        <begin position="208"/>
        <end position="217"/>
    </location>
</feature>
<feature type="compositionally biased region" description="Low complexity" evidence="1">
    <location>
        <begin position="434"/>
        <end position="448"/>
    </location>
</feature>
<feature type="compositionally biased region" description="Polar residues" evidence="1">
    <location>
        <begin position="875"/>
        <end position="884"/>
    </location>
</feature>
<evidence type="ECO:0000313" key="2">
    <source>
        <dbReference type="EMBL" id="PKS12301.1"/>
    </source>
</evidence>
<organism evidence="2 3">
    <name type="scientific">Lomentospora prolificans</name>
    <dbReference type="NCBI Taxonomy" id="41688"/>
    <lineage>
        <taxon>Eukaryota</taxon>
        <taxon>Fungi</taxon>
        <taxon>Dikarya</taxon>
        <taxon>Ascomycota</taxon>
        <taxon>Pezizomycotina</taxon>
        <taxon>Sordariomycetes</taxon>
        <taxon>Hypocreomycetidae</taxon>
        <taxon>Microascales</taxon>
        <taxon>Microascaceae</taxon>
        <taxon>Lomentospora</taxon>
    </lineage>
</organism>
<feature type="compositionally biased region" description="Polar residues" evidence="1">
    <location>
        <begin position="361"/>
        <end position="374"/>
    </location>
</feature>
<feature type="region of interest" description="Disordered" evidence="1">
    <location>
        <begin position="290"/>
        <end position="459"/>
    </location>
</feature>
<feature type="compositionally biased region" description="Low complexity" evidence="1">
    <location>
        <begin position="392"/>
        <end position="418"/>
    </location>
</feature>
<feature type="compositionally biased region" description="Basic and acidic residues" evidence="1">
    <location>
        <begin position="198"/>
        <end position="207"/>
    </location>
</feature>
<dbReference type="VEuPathDB" id="FungiDB:jhhlp_001601"/>
<feature type="compositionally biased region" description="Basic and acidic residues" evidence="1">
    <location>
        <begin position="449"/>
        <end position="459"/>
    </location>
</feature>
<reference evidence="2 3" key="1">
    <citation type="journal article" date="2017" name="G3 (Bethesda)">
        <title>First Draft Genome Sequence of the Pathogenic Fungus Lomentospora prolificans (Formerly Scedosporium prolificans).</title>
        <authorList>
            <person name="Luo R."/>
            <person name="Zimin A."/>
            <person name="Workman R."/>
            <person name="Fan Y."/>
            <person name="Pertea G."/>
            <person name="Grossman N."/>
            <person name="Wear M.P."/>
            <person name="Jia B."/>
            <person name="Miller H."/>
            <person name="Casadevall A."/>
            <person name="Timp W."/>
            <person name="Zhang S.X."/>
            <person name="Salzberg S.L."/>
        </authorList>
    </citation>
    <scope>NUCLEOTIDE SEQUENCE [LARGE SCALE GENOMIC DNA]</scope>
    <source>
        <strain evidence="2 3">JHH-5317</strain>
    </source>
</reference>
<dbReference type="OrthoDB" id="5129684at2759"/>